<comment type="caution">
    <text evidence="2">The sequence shown here is derived from an EMBL/GenBank/DDBJ whole genome shotgun (WGS) entry which is preliminary data.</text>
</comment>
<dbReference type="EMBL" id="CAJVPS010012556">
    <property type="protein sequence ID" value="CAG8671662.1"/>
    <property type="molecule type" value="Genomic_DNA"/>
</dbReference>
<feature type="region of interest" description="Disordered" evidence="1">
    <location>
        <begin position="17"/>
        <end position="42"/>
    </location>
</feature>
<feature type="compositionally biased region" description="Polar residues" evidence="1">
    <location>
        <begin position="17"/>
        <end position="27"/>
    </location>
</feature>
<dbReference type="AlphaFoldDB" id="A0A9N9EAD8"/>
<feature type="non-terminal residue" evidence="2">
    <location>
        <position position="65"/>
    </location>
</feature>
<sequence>MTIEFLPYTKNLRASFANSRQTSSTHTVEYDDDGDSCAENSEEENEEFLFMSAFNSSRTEYRLSN</sequence>
<gene>
    <name evidence="2" type="ORF">ALEPTO_LOCUS10608</name>
</gene>
<feature type="compositionally biased region" description="Acidic residues" evidence="1">
    <location>
        <begin position="30"/>
        <end position="42"/>
    </location>
</feature>
<keyword evidence="3" id="KW-1185">Reference proteome</keyword>
<organism evidence="2 3">
    <name type="scientific">Ambispora leptoticha</name>
    <dbReference type="NCBI Taxonomy" id="144679"/>
    <lineage>
        <taxon>Eukaryota</taxon>
        <taxon>Fungi</taxon>
        <taxon>Fungi incertae sedis</taxon>
        <taxon>Mucoromycota</taxon>
        <taxon>Glomeromycotina</taxon>
        <taxon>Glomeromycetes</taxon>
        <taxon>Archaeosporales</taxon>
        <taxon>Ambisporaceae</taxon>
        <taxon>Ambispora</taxon>
    </lineage>
</organism>
<dbReference type="OrthoDB" id="10604850at2759"/>
<name>A0A9N9EAD8_9GLOM</name>
<evidence type="ECO:0000256" key="1">
    <source>
        <dbReference type="SAM" id="MobiDB-lite"/>
    </source>
</evidence>
<protein>
    <submittedName>
        <fullName evidence="2">244_t:CDS:1</fullName>
    </submittedName>
</protein>
<proteinExistence type="predicted"/>
<evidence type="ECO:0000313" key="3">
    <source>
        <dbReference type="Proteomes" id="UP000789508"/>
    </source>
</evidence>
<accession>A0A9N9EAD8</accession>
<evidence type="ECO:0000313" key="2">
    <source>
        <dbReference type="EMBL" id="CAG8671662.1"/>
    </source>
</evidence>
<dbReference type="Proteomes" id="UP000789508">
    <property type="component" value="Unassembled WGS sequence"/>
</dbReference>
<reference evidence="2" key="1">
    <citation type="submission" date="2021-06" db="EMBL/GenBank/DDBJ databases">
        <authorList>
            <person name="Kallberg Y."/>
            <person name="Tangrot J."/>
            <person name="Rosling A."/>
        </authorList>
    </citation>
    <scope>NUCLEOTIDE SEQUENCE</scope>
    <source>
        <strain evidence="2">FL130A</strain>
    </source>
</reference>